<dbReference type="Proteomes" id="UP001219518">
    <property type="component" value="Unassembled WGS sequence"/>
</dbReference>
<name>A0AAE1HVU7_9NEOP</name>
<proteinExistence type="predicted"/>
<evidence type="ECO:0000313" key="1">
    <source>
        <dbReference type="EMBL" id="KAK3928362.1"/>
    </source>
</evidence>
<protein>
    <submittedName>
        <fullName evidence="1">NudC domain-containing protein 1</fullName>
    </submittedName>
</protein>
<sequence length="200" mass="22312">MAGVSRSSSTADVVAFMYASGTLTDDTIQSIYEVWVNMDAENSSDSDLSEVEKDLLAHIGLLPNGRVNLRHLAASMIVNIRAVPAMTRVGVRRAMRASDLLLQVNNSNLKDDVATYLASVNLLGTAQAQQLLRKFDADRPFKGMFSNESQLSAVKKFYFYPQKETVYLWDRMDQRLDGDDAYIQRPVPNTYEYCRVGGLG</sequence>
<reference evidence="1" key="1">
    <citation type="submission" date="2021-07" db="EMBL/GenBank/DDBJ databases">
        <authorList>
            <person name="Catto M.A."/>
            <person name="Jacobson A."/>
            <person name="Kennedy G."/>
            <person name="Labadie P."/>
            <person name="Hunt B.G."/>
            <person name="Srinivasan R."/>
        </authorList>
    </citation>
    <scope>NUCLEOTIDE SEQUENCE</scope>
    <source>
        <strain evidence="1">PL_HMW_Pooled</strain>
        <tissue evidence="1">Head</tissue>
    </source>
</reference>
<evidence type="ECO:0000313" key="2">
    <source>
        <dbReference type="Proteomes" id="UP001219518"/>
    </source>
</evidence>
<accession>A0AAE1HVU7</accession>
<keyword evidence="2" id="KW-1185">Reference proteome</keyword>
<dbReference type="EMBL" id="JAHWGI010001327">
    <property type="protein sequence ID" value="KAK3928362.1"/>
    <property type="molecule type" value="Genomic_DNA"/>
</dbReference>
<comment type="caution">
    <text evidence="1">The sequence shown here is derived from an EMBL/GenBank/DDBJ whole genome shotgun (WGS) entry which is preliminary data.</text>
</comment>
<gene>
    <name evidence="1" type="ORF">KUF71_016609</name>
</gene>
<reference evidence="1" key="2">
    <citation type="journal article" date="2023" name="BMC Genomics">
        <title>Pest status, molecular evolution, and epigenetic factors derived from the genome assembly of Frankliniella fusca, a thysanopteran phytovirus vector.</title>
        <authorList>
            <person name="Catto M.A."/>
            <person name="Labadie P.E."/>
            <person name="Jacobson A.L."/>
            <person name="Kennedy G.G."/>
            <person name="Srinivasan R."/>
            <person name="Hunt B.G."/>
        </authorList>
    </citation>
    <scope>NUCLEOTIDE SEQUENCE</scope>
    <source>
        <strain evidence="1">PL_HMW_Pooled</strain>
    </source>
</reference>
<organism evidence="1 2">
    <name type="scientific">Frankliniella fusca</name>
    <dbReference type="NCBI Taxonomy" id="407009"/>
    <lineage>
        <taxon>Eukaryota</taxon>
        <taxon>Metazoa</taxon>
        <taxon>Ecdysozoa</taxon>
        <taxon>Arthropoda</taxon>
        <taxon>Hexapoda</taxon>
        <taxon>Insecta</taxon>
        <taxon>Pterygota</taxon>
        <taxon>Neoptera</taxon>
        <taxon>Paraneoptera</taxon>
        <taxon>Thysanoptera</taxon>
        <taxon>Terebrantia</taxon>
        <taxon>Thripoidea</taxon>
        <taxon>Thripidae</taxon>
        <taxon>Frankliniella</taxon>
    </lineage>
</organism>
<dbReference type="AlphaFoldDB" id="A0AAE1HVU7"/>